<reference evidence="3" key="1">
    <citation type="submission" date="2018-12" db="EMBL/GenBank/DDBJ databases">
        <title>Tengunoibacter tsumagoiensis gen. nov., sp. nov., Dictyobacter kobayashii sp. nov., D. alpinus sp. nov., and D. joshuensis sp. nov. and description of Dictyobacteraceae fam. nov. within the order Ktedonobacterales isolated from Tengu-no-mugimeshi.</title>
        <authorList>
            <person name="Wang C.M."/>
            <person name="Zheng Y."/>
            <person name="Sakai Y."/>
            <person name="Toyoda A."/>
            <person name="Minakuchi Y."/>
            <person name="Abe K."/>
            <person name="Yokota A."/>
            <person name="Yabe S."/>
        </authorList>
    </citation>
    <scope>NUCLEOTIDE SEQUENCE [LARGE SCALE GENOMIC DNA]</scope>
    <source>
        <strain evidence="3">Uno3</strain>
    </source>
</reference>
<feature type="region of interest" description="Disordered" evidence="1">
    <location>
        <begin position="92"/>
        <end position="160"/>
    </location>
</feature>
<name>A0A402A5J6_9CHLR</name>
<sequence>MASESYTTTNHTAIRKWSEARGGKPSMIKSVVNGTELGLLRINFPGYSGAGSLEEISWDEFFSRFDEKHLAFLYQEQTSSGEQSTFCKFVSYDNTPLKNHSPEKTQKSGGKNHPSSASDKHSKRSEHKTDEKGHGEKGDRSEHKGERKAGEKAQSGKAHK</sequence>
<organism evidence="2 3">
    <name type="scientific">Tengunoibacter tsumagoiensis</name>
    <dbReference type="NCBI Taxonomy" id="2014871"/>
    <lineage>
        <taxon>Bacteria</taxon>
        <taxon>Bacillati</taxon>
        <taxon>Chloroflexota</taxon>
        <taxon>Ktedonobacteria</taxon>
        <taxon>Ktedonobacterales</taxon>
        <taxon>Dictyobacteraceae</taxon>
        <taxon>Tengunoibacter</taxon>
    </lineage>
</organism>
<dbReference type="AlphaFoldDB" id="A0A402A5J6"/>
<keyword evidence="3" id="KW-1185">Reference proteome</keyword>
<feature type="compositionally biased region" description="Basic and acidic residues" evidence="1">
    <location>
        <begin position="127"/>
        <end position="151"/>
    </location>
</feature>
<evidence type="ECO:0000313" key="2">
    <source>
        <dbReference type="EMBL" id="GCE14382.1"/>
    </source>
</evidence>
<dbReference type="RefSeq" id="WP_174719965.1">
    <property type="nucleotide sequence ID" value="NZ_BIFR01000001.1"/>
</dbReference>
<accession>A0A402A5J6</accession>
<comment type="caution">
    <text evidence="2">The sequence shown here is derived from an EMBL/GenBank/DDBJ whole genome shotgun (WGS) entry which is preliminary data.</text>
</comment>
<dbReference type="Proteomes" id="UP000287352">
    <property type="component" value="Unassembled WGS sequence"/>
</dbReference>
<evidence type="ECO:0008006" key="4">
    <source>
        <dbReference type="Google" id="ProtNLM"/>
    </source>
</evidence>
<protein>
    <recommendedName>
        <fullName evidence="4">1,4-alpha-glucan branching enzyme</fullName>
    </recommendedName>
</protein>
<gene>
    <name evidence="2" type="ORF">KTT_42410</name>
</gene>
<dbReference type="EMBL" id="BIFR01000001">
    <property type="protein sequence ID" value="GCE14382.1"/>
    <property type="molecule type" value="Genomic_DNA"/>
</dbReference>
<feature type="compositionally biased region" description="Polar residues" evidence="1">
    <location>
        <begin position="107"/>
        <end position="117"/>
    </location>
</feature>
<evidence type="ECO:0000256" key="1">
    <source>
        <dbReference type="SAM" id="MobiDB-lite"/>
    </source>
</evidence>
<proteinExistence type="predicted"/>
<evidence type="ECO:0000313" key="3">
    <source>
        <dbReference type="Proteomes" id="UP000287352"/>
    </source>
</evidence>